<keyword evidence="6" id="KW-1185">Reference proteome</keyword>
<evidence type="ECO:0000256" key="3">
    <source>
        <dbReference type="SAM" id="SignalP"/>
    </source>
</evidence>
<feature type="chain" id="PRO_5015514773" description="Secretion system C-terminal sorting domain-containing protein" evidence="3">
    <location>
        <begin position="19"/>
        <end position="957"/>
    </location>
</feature>
<dbReference type="RefSeq" id="WP_109360162.1">
    <property type="nucleotide sequence ID" value="NZ_QFRJ01000011.1"/>
</dbReference>
<organism evidence="5 6">
    <name type="scientific">Brumimicrobium oceani</name>
    <dbReference type="NCBI Taxonomy" id="2100725"/>
    <lineage>
        <taxon>Bacteria</taxon>
        <taxon>Pseudomonadati</taxon>
        <taxon>Bacteroidota</taxon>
        <taxon>Flavobacteriia</taxon>
        <taxon>Flavobacteriales</taxon>
        <taxon>Crocinitomicaceae</taxon>
        <taxon>Brumimicrobium</taxon>
    </lineage>
</organism>
<dbReference type="NCBIfam" id="NF045639">
    <property type="entry name" value="GCX_COOH"/>
    <property type="match status" value="1"/>
</dbReference>
<keyword evidence="1 3" id="KW-0732">Signal</keyword>
<evidence type="ECO:0000313" key="6">
    <source>
        <dbReference type="Proteomes" id="UP000245370"/>
    </source>
</evidence>
<dbReference type="NCBIfam" id="TIGR04183">
    <property type="entry name" value="Por_Secre_tail"/>
    <property type="match status" value="1"/>
</dbReference>
<comment type="caution">
    <text evidence="5">The sequence shown here is derived from an EMBL/GenBank/DDBJ whole genome shotgun (WGS) entry which is preliminary data.</text>
</comment>
<dbReference type="OrthoDB" id="4535652at2"/>
<reference evidence="5 6" key="2">
    <citation type="submission" date="2018-05" db="EMBL/GenBank/DDBJ databases">
        <authorList>
            <person name="Lanie J.A."/>
            <person name="Ng W.-L."/>
            <person name="Kazmierczak K.M."/>
            <person name="Andrzejewski T.M."/>
            <person name="Davidsen T.M."/>
            <person name="Wayne K.J."/>
            <person name="Tettelin H."/>
            <person name="Glass J.I."/>
            <person name="Rusch D."/>
            <person name="Podicherti R."/>
            <person name="Tsui H.-C.T."/>
            <person name="Winkler M.E."/>
        </authorList>
    </citation>
    <scope>NUCLEOTIDE SEQUENCE [LARGE SCALE GENOMIC DNA]</scope>
    <source>
        <strain evidence="5 6">C305</strain>
    </source>
</reference>
<dbReference type="InterPro" id="IPR055015">
    <property type="entry name" value="GCX_COOH"/>
</dbReference>
<feature type="domain" description="Secretion system C-terminal sorting" evidence="4">
    <location>
        <begin position="888"/>
        <end position="956"/>
    </location>
</feature>
<feature type="region of interest" description="Disordered" evidence="2">
    <location>
        <begin position="853"/>
        <end position="880"/>
    </location>
</feature>
<feature type="signal peptide" evidence="3">
    <location>
        <begin position="1"/>
        <end position="18"/>
    </location>
</feature>
<dbReference type="Gene3D" id="3.40.50.1820">
    <property type="entry name" value="alpha/beta hydrolase"/>
    <property type="match status" value="1"/>
</dbReference>
<accession>A0A2U2XAD1</accession>
<evidence type="ECO:0000256" key="2">
    <source>
        <dbReference type="SAM" id="MobiDB-lite"/>
    </source>
</evidence>
<protein>
    <recommendedName>
        <fullName evidence="4">Secretion system C-terminal sorting domain-containing protein</fullName>
    </recommendedName>
</protein>
<dbReference type="Pfam" id="PF18962">
    <property type="entry name" value="Por_Secre_tail"/>
    <property type="match status" value="1"/>
</dbReference>
<dbReference type="SUPFAM" id="SSF53474">
    <property type="entry name" value="alpha/beta-Hydrolases"/>
    <property type="match status" value="1"/>
</dbReference>
<evidence type="ECO:0000259" key="4">
    <source>
        <dbReference type="Pfam" id="PF18962"/>
    </source>
</evidence>
<dbReference type="AlphaFoldDB" id="A0A2U2XAD1"/>
<dbReference type="Proteomes" id="UP000245370">
    <property type="component" value="Unassembled WGS sequence"/>
</dbReference>
<dbReference type="EMBL" id="QFRJ01000011">
    <property type="protein sequence ID" value="PWH84755.1"/>
    <property type="molecule type" value="Genomic_DNA"/>
</dbReference>
<proteinExistence type="predicted"/>
<evidence type="ECO:0000313" key="5">
    <source>
        <dbReference type="EMBL" id="PWH84755.1"/>
    </source>
</evidence>
<gene>
    <name evidence="5" type="ORF">DIT68_12555</name>
</gene>
<name>A0A2U2XAD1_9FLAO</name>
<sequence>MKKLILGLLLLVFIQGEANSQQDTLIFSNEIEMGNYIYWQLDPQYYDSALLNRSVSSLPALYRQIGGDNSQIMSTEDWLLIYSDLALSCYDTTLMPTISNMALRINDFFIYHELNYNDLTQPFGLVIQNINMIDTVNWSNGNLNIVDGQAISNVPQNTLYSKKLIKSAAILEFYPDNGYPTGYLKYDSSFIIKSDDIVLQSIKIDVDDGNGFQDFGTSNPLISYNRSKDSTVASAFIIYELNNNIYQDTIQFYLTTKSNQLPTRGKSDKWDDTMEGVSFLSGNNLEYDVGIKYGCGNNGKIRRPIIISCAYRPPIQKFSLNKYWNQFNVGGVFDSYVALGYDVIFIKDKPGNQSLEVAGSELAELIKHINILKKNNYPNEDWENVVIGYSMGGQKARYALMKLEKDHMEYGGMHHHTKLYIPFDSPHHGANIPLFTQATYKAFKNTNVMAAVANNSLIDAASRDMGLYSIYNSSELSSSGWFSKDLIPHPDQAAVNYQNELKNNFQHAYTNSTDTRKTFPSFSRNIAVSMGSYKDDYNTKWGLNPGKKLFRQHAPDIFYVPYLGFKYGFVNRSLFASKYSSSSPQPSFKRNDFYLFFGVPIYIRKLYNFQEHYEWDMAQGGYKTMFYDGATGGAVTILRLGGAGFGTRHYKKETSFMPLVSALAINPTIWEHNDLYFNLQDEGLMYQKYNYDPSQDKSDLFGYPHLGHPTDHFDITPFEAVYADDFNWDHIVMGNTLNDYLNGDQSYFNQLRDFLNDEVEGHIVPLQNKVIGENHVQNSSYEYKAWYKSRDQVIIGNKVTPKTDPGDYIIEQTGNITVYGGQSVLIKSGFHAKPGSTFHAFIAGPSECYGDYAKSGSSDSSDDDNENTTKTHTEKPSISQDLQIKLIPNPNSGNFTFEVNQANPKGTLYVYGLDGKLYYQQAVNQPQTKLNISLKNGLYLVMYQTGTEMKTTKLIIN</sequence>
<dbReference type="InterPro" id="IPR029058">
    <property type="entry name" value="AB_hydrolase_fold"/>
</dbReference>
<evidence type="ECO:0000256" key="1">
    <source>
        <dbReference type="ARBA" id="ARBA00022729"/>
    </source>
</evidence>
<dbReference type="InterPro" id="IPR026444">
    <property type="entry name" value="Secre_tail"/>
</dbReference>
<reference evidence="5 6" key="1">
    <citation type="submission" date="2018-05" db="EMBL/GenBank/DDBJ databases">
        <title>Brumimicrobium oceani sp. nov., isolated from coastal sediment.</title>
        <authorList>
            <person name="Kou Y."/>
        </authorList>
    </citation>
    <scope>NUCLEOTIDE SEQUENCE [LARGE SCALE GENOMIC DNA]</scope>
    <source>
        <strain evidence="5 6">C305</strain>
    </source>
</reference>